<reference evidence="5 8" key="2">
    <citation type="submission" date="2020-04" db="EMBL/GenBank/DDBJ databases">
        <title>Description of novel Gluconacetobacter.</title>
        <authorList>
            <person name="Sombolestani A."/>
        </authorList>
    </citation>
    <scope>NUCLEOTIDE SEQUENCE [LARGE SCALE GENOMIC DNA]</scope>
    <source>
        <strain evidence="5 8">LMG 1382</strain>
    </source>
</reference>
<dbReference type="Pfam" id="PF01026">
    <property type="entry name" value="TatD_DNase"/>
    <property type="match status" value="1"/>
</dbReference>
<evidence type="ECO:0000256" key="4">
    <source>
        <dbReference type="PIRSR" id="PIRSR005902-1"/>
    </source>
</evidence>
<dbReference type="GO" id="GO:0004536">
    <property type="term" value="F:DNA nuclease activity"/>
    <property type="evidence" value="ECO:0007669"/>
    <property type="project" value="InterPro"/>
</dbReference>
<sequence length="267" mass="29314">MSGAATGLIDSHCHLDHFTDDEIPDLLDRARAAGVAGMVTIGTRLSRAQQQKDLIRFDRPDVRVWCTVGTHPDHVEECDVTDADGIIALADDSRVVGIGESGLDYFHGAEAVRPLQQARFRAHIAAARRMDLPLVIHAREADADVAAILREEVEAHGRFRFLLHCFSSGPDLARVALELGGYISFSGILTFPRSDALRAIARDIPKDRLLVETDSPYLAPVPRRGKRNEPALVAHTALRLAEEHGLAPEQLADVTTENFHRLFSRAA</sequence>
<proteinExistence type="inferred from homology"/>
<dbReference type="InterPro" id="IPR001130">
    <property type="entry name" value="TatD-like"/>
</dbReference>
<feature type="binding site" evidence="4">
    <location>
        <position position="100"/>
    </location>
    <ligand>
        <name>a divalent metal cation</name>
        <dbReference type="ChEBI" id="CHEBI:60240"/>
        <label>1</label>
    </ligand>
</feature>
<feature type="binding site" evidence="4">
    <location>
        <position position="12"/>
    </location>
    <ligand>
        <name>a divalent metal cation</name>
        <dbReference type="ChEBI" id="CHEBI:60240"/>
        <label>1</label>
    </ligand>
</feature>
<dbReference type="FunFam" id="3.20.20.140:FF:000005">
    <property type="entry name" value="TatD family hydrolase"/>
    <property type="match status" value="1"/>
</dbReference>
<dbReference type="CDD" id="cd01310">
    <property type="entry name" value="TatD_DNAse"/>
    <property type="match status" value="1"/>
</dbReference>
<dbReference type="InterPro" id="IPR015991">
    <property type="entry name" value="TatD/YcfH-like"/>
</dbReference>
<dbReference type="SUPFAM" id="SSF51556">
    <property type="entry name" value="Metallo-dependent hydrolases"/>
    <property type="match status" value="1"/>
</dbReference>
<gene>
    <name evidence="6" type="ORF">C7453_103325</name>
    <name evidence="5" type="ORF">HLH32_07980</name>
</gene>
<evidence type="ECO:0000313" key="6">
    <source>
        <dbReference type="EMBL" id="RDI38864.1"/>
    </source>
</evidence>
<dbReference type="InterPro" id="IPR018228">
    <property type="entry name" value="DNase_TatD-rel_CS"/>
</dbReference>
<comment type="similarity">
    <text evidence="1">Belongs to the metallo-dependent hydrolases superfamily. TatD-type hydrolase family.</text>
</comment>
<organism evidence="6 7">
    <name type="scientific">Gluconacetobacter liquefaciens</name>
    <name type="common">Acetobacter liquefaciens</name>
    <dbReference type="NCBI Taxonomy" id="89584"/>
    <lineage>
        <taxon>Bacteria</taxon>
        <taxon>Pseudomonadati</taxon>
        <taxon>Pseudomonadota</taxon>
        <taxon>Alphaproteobacteria</taxon>
        <taxon>Acetobacterales</taxon>
        <taxon>Acetobacteraceae</taxon>
        <taxon>Gluconacetobacter</taxon>
    </lineage>
</organism>
<dbReference type="PANTHER" id="PTHR46124">
    <property type="entry name" value="D-AMINOACYL-TRNA DEACYLASE"/>
    <property type="match status" value="1"/>
</dbReference>
<evidence type="ECO:0000256" key="1">
    <source>
        <dbReference type="ARBA" id="ARBA00009275"/>
    </source>
</evidence>
<dbReference type="AlphaFoldDB" id="A0A370G8L3"/>
<keyword evidence="3 5" id="KW-0378">Hydrolase</keyword>
<evidence type="ECO:0000313" key="7">
    <source>
        <dbReference type="Proteomes" id="UP000254958"/>
    </source>
</evidence>
<dbReference type="OrthoDB" id="9810005at2"/>
<accession>A0A370G8L3</accession>
<protein>
    <submittedName>
        <fullName evidence="6">TatD DNase family protein</fullName>
    </submittedName>
    <submittedName>
        <fullName evidence="5">TatD family hydrolase</fullName>
    </submittedName>
</protein>
<feature type="binding site" evidence="4">
    <location>
        <position position="164"/>
    </location>
    <ligand>
        <name>a divalent metal cation</name>
        <dbReference type="ChEBI" id="CHEBI:60240"/>
        <label>2</label>
    </ligand>
</feature>
<feature type="binding site" evidence="4">
    <location>
        <position position="14"/>
    </location>
    <ligand>
        <name>a divalent metal cation</name>
        <dbReference type="ChEBI" id="CHEBI:60240"/>
        <label>1</label>
    </ligand>
</feature>
<dbReference type="RefSeq" id="WP_114726979.1">
    <property type="nucleotide sequence ID" value="NZ_BJMI01000002.1"/>
</dbReference>
<dbReference type="EMBL" id="JABEQI010000003">
    <property type="protein sequence ID" value="MBB2186325.1"/>
    <property type="molecule type" value="Genomic_DNA"/>
</dbReference>
<comment type="caution">
    <text evidence="6">The sequence shown here is derived from an EMBL/GenBank/DDBJ whole genome shotgun (WGS) entry which is preliminary data.</text>
</comment>
<dbReference type="PIRSF" id="PIRSF005902">
    <property type="entry name" value="DNase_TatD"/>
    <property type="match status" value="1"/>
</dbReference>
<dbReference type="GO" id="GO:0046872">
    <property type="term" value="F:metal ion binding"/>
    <property type="evidence" value="ECO:0007669"/>
    <property type="project" value="UniProtKB-KW"/>
</dbReference>
<dbReference type="EMBL" id="QQAW01000003">
    <property type="protein sequence ID" value="RDI38864.1"/>
    <property type="molecule type" value="Genomic_DNA"/>
</dbReference>
<dbReference type="Proteomes" id="UP000562982">
    <property type="component" value="Unassembled WGS sequence"/>
</dbReference>
<evidence type="ECO:0000256" key="3">
    <source>
        <dbReference type="ARBA" id="ARBA00022801"/>
    </source>
</evidence>
<evidence type="ECO:0000313" key="8">
    <source>
        <dbReference type="Proteomes" id="UP000562982"/>
    </source>
</evidence>
<keyword evidence="2 4" id="KW-0479">Metal-binding</keyword>
<dbReference type="NCBIfam" id="TIGR00010">
    <property type="entry name" value="YchF/TatD family DNA exonuclease"/>
    <property type="match status" value="1"/>
</dbReference>
<reference evidence="6 7" key="1">
    <citation type="submission" date="2018-07" db="EMBL/GenBank/DDBJ databases">
        <title>Genomic Encyclopedia of Type Strains, Phase IV (KMG-IV): sequencing the most valuable type-strain genomes for metagenomic binning, comparative biology and taxonomic classification.</title>
        <authorList>
            <person name="Goeker M."/>
        </authorList>
    </citation>
    <scope>NUCLEOTIDE SEQUENCE [LARGE SCALE GENOMIC DNA]</scope>
    <source>
        <strain evidence="6 7">DSM 5603</strain>
    </source>
</reference>
<dbReference type="PROSITE" id="PS01137">
    <property type="entry name" value="TATD_1"/>
    <property type="match status" value="1"/>
</dbReference>
<feature type="binding site" evidence="4">
    <location>
        <position position="137"/>
    </location>
    <ligand>
        <name>a divalent metal cation</name>
        <dbReference type="ChEBI" id="CHEBI:60240"/>
        <label>2</label>
    </ligand>
</feature>
<evidence type="ECO:0000256" key="2">
    <source>
        <dbReference type="ARBA" id="ARBA00022723"/>
    </source>
</evidence>
<feature type="binding site" evidence="4">
    <location>
        <position position="214"/>
    </location>
    <ligand>
        <name>a divalent metal cation</name>
        <dbReference type="ChEBI" id="CHEBI:60240"/>
        <label>1</label>
    </ligand>
</feature>
<dbReference type="PANTHER" id="PTHR46124:SF2">
    <property type="entry name" value="D-AMINOACYL-TRNA DEACYLASE"/>
    <property type="match status" value="1"/>
</dbReference>
<name>A0A370G8L3_GLULI</name>
<dbReference type="GO" id="GO:0005829">
    <property type="term" value="C:cytosol"/>
    <property type="evidence" value="ECO:0007669"/>
    <property type="project" value="TreeGrafter"/>
</dbReference>
<evidence type="ECO:0000313" key="5">
    <source>
        <dbReference type="EMBL" id="MBB2186325.1"/>
    </source>
</evidence>
<keyword evidence="7" id="KW-1185">Reference proteome</keyword>
<dbReference type="Gene3D" id="3.20.20.140">
    <property type="entry name" value="Metal-dependent hydrolases"/>
    <property type="match status" value="1"/>
</dbReference>
<dbReference type="Proteomes" id="UP000254958">
    <property type="component" value="Unassembled WGS sequence"/>
</dbReference>
<dbReference type="GO" id="GO:0016788">
    <property type="term" value="F:hydrolase activity, acting on ester bonds"/>
    <property type="evidence" value="ECO:0007669"/>
    <property type="project" value="InterPro"/>
</dbReference>
<dbReference type="InterPro" id="IPR032466">
    <property type="entry name" value="Metal_Hydrolase"/>
</dbReference>